<proteinExistence type="predicted"/>
<dbReference type="EMBL" id="CP073041">
    <property type="protein sequence ID" value="UXE59574.1"/>
    <property type="molecule type" value="Genomic_DNA"/>
</dbReference>
<organism evidence="2">
    <name type="scientific">Woronichinia naegeliana WA131</name>
    <dbReference type="NCBI Taxonomy" id="2824559"/>
    <lineage>
        <taxon>Bacteria</taxon>
        <taxon>Bacillati</taxon>
        <taxon>Cyanobacteriota</taxon>
        <taxon>Cyanophyceae</taxon>
        <taxon>Synechococcales</taxon>
        <taxon>Coelosphaeriaceae</taxon>
        <taxon>Woronichinia</taxon>
    </lineage>
</organism>
<accession>A0A977PUH9</accession>
<feature type="compositionally biased region" description="Low complexity" evidence="1">
    <location>
        <begin position="147"/>
        <end position="162"/>
    </location>
</feature>
<dbReference type="KEGG" id="wna:KA717_27890"/>
<evidence type="ECO:0000313" key="2">
    <source>
        <dbReference type="EMBL" id="UXE59574.1"/>
    </source>
</evidence>
<dbReference type="Proteomes" id="UP001065613">
    <property type="component" value="Chromosome"/>
</dbReference>
<feature type="region of interest" description="Disordered" evidence="1">
    <location>
        <begin position="143"/>
        <end position="162"/>
    </location>
</feature>
<dbReference type="AlphaFoldDB" id="A0A977PUH9"/>
<protein>
    <submittedName>
        <fullName evidence="2">Uncharacterized protein</fullName>
    </submittedName>
</protein>
<reference evidence="2" key="1">
    <citation type="submission" date="2021-04" db="EMBL/GenBank/DDBJ databases">
        <title>Genome sequence of Woronichinia naegeliana from Washington state freshwater lake bloom.</title>
        <authorList>
            <person name="Dreher T.W."/>
        </authorList>
    </citation>
    <scope>NUCLEOTIDE SEQUENCE</scope>
    <source>
        <strain evidence="2">WA131</strain>
    </source>
</reference>
<dbReference type="Gene3D" id="2.60.270.50">
    <property type="match status" value="1"/>
</dbReference>
<sequence>MPTPASVISGIITAGKLAESIGKMSSLIPDVPQDLKDKHRWVTVTVFNQSQYALVYKSSYFDSGRFWTAPTNVEPFQEMTFSGCDKDGSFLTGVSGGTTFTLQMPKEGGGYQELDIGIGFTNPQSGSLKSSGVFTSSAETAYDDATDSTTNNTSSNYSGNDTNGESTTINFLLVSAPGQEARITITEQIVSGGN</sequence>
<gene>
    <name evidence="2" type="ORF">KA717_27890</name>
</gene>
<evidence type="ECO:0000256" key="1">
    <source>
        <dbReference type="SAM" id="MobiDB-lite"/>
    </source>
</evidence>
<name>A0A977PUH9_9CYAN</name>